<accession>A0AAU9J3L3</accession>
<dbReference type="AlphaFoldDB" id="A0AAU9J3L3"/>
<reference evidence="1" key="1">
    <citation type="submission" date="2021-09" db="EMBL/GenBank/DDBJ databases">
        <authorList>
            <consortium name="AG Swart"/>
            <person name="Singh M."/>
            <person name="Singh A."/>
            <person name="Seah K."/>
            <person name="Emmerich C."/>
        </authorList>
    </citation>
    <scope>NUCLEOTIDE SEQUENCE</scope>
    <source>
        <strain evidence="1">ATCC30299</strain>
    </source>
</reference>
<dbReference type="Gene3D" id="1.20.920.20">
    <property type="match status" value="1"/>
</dbReference>
<name>A0AAU9J3L3_9CILI</name>
<keyword evidence="2" id="KW-1185">Reference proteome</keyword>
<proteinExistence type="predicted"/>
<sequence length="231" mass="26780">MKIYIELIKRIEEGNSLEIAAKNLKPKLVHIIETIKQEIDLLKQQEILLQIACNHYDGLAQKFPDRVSFLNDVSRADMCEVRSLAQPHMLVQMVAEGVGILLNEKEKWNSFYQKLPNGVSALLDVEYNQLSEQILYDLGTIVNAYRNNTRAFYMVSRATAKLFCFLLATYDLAITIRDNFPQFTSFKDIDRLARKELFEYSNLEAVRNKIKNKEMELDLLIQSDLKLSKIL</sequence>
<dbReference type="Proteomes" id="UP001162131">
    <property type="component" value="Unassembled WGS sequence"/>
</dbReference>
<evidence type="ECO:0000313" key="2">
    <source>
        <dbReference type="Proteomes" id="UP001162131"/>
    </source>
</evidence>
<comment type="caution">
    <text evidence="1">The sequence shown here is derived from an EMBL/GenBank/DDBJ whole genome shotgun (WGS) entry which is preliminary data.</text>
</comment>
<evidence type="ECO:0000313" key="1">
    <source>
        <dbReference type="EMBL" id="CAG9322778.1"/>
    </source>
</evidence>
<protein>
    <recommendedName>
        <fullName evidence="3">MutS-like protein</fullName>
    </recommendedName>
</protein>
<dbReference type="EMBL" id="CAJZBQ010000032">
    <property type="protein sequence ID" value="CAG9322778.1"/>
    <property type="molecule type" value="Genomic_DNA"/>
</dbReference>
<gene>
    <name evidence="1" type="ORF">BSTOLATCC_MIC31894</name>
</gene>
<evidence type="ECO:0008006" key="3">
    <source>
        <dbReference type="Google" id="ProtNLM"/>
    </source>
</evidence>
<organism evidence="1 2">
    <name type="scientific">Blepharisma stoltei</name>
    <dbReference type="NCBI Taxonomy" id="1481888"/>
    <lineage>
        <taxon>Eukaryota</taxon>
        <taxon>Sar</taxon>
        <taxon>Alveolata</taxon>
        <taxon>Ciliophora</taxon>
        <taxon>Postciliodesmatophora</taxon>
        <taxon>Heterotrichea</taxon>
        <taxon>Heterotrichida</taxon>
        <taxon>Blepharismidae</taxon>
        <taxon>Blepharisma</taxon>
    </lineage>
</organism>